<dbReference type="EMBL" id="JBHFQA010000006">
    <property type="protein sequence ID" value="KAL2098351.1"/>
    <property type="molecule type" value="Genomic_DNA"/>
</dbReference>
<name>A0ABD1KGK3_9TELE</name>
<feature type="chain" id="PRO_5044862630" description="LRRCT domain-containing protein" evidence="5">
    <location>
        <begin position="19"/>
        <end position="484"/>
    </location>
</feature>
<evidence type="ECO:0000256" key="3">
    <source>
        <dbReference type="ARBA" id="ARBA00022737"/>
    </source>
</evidence>
<dbReference type="PANTHER" id="PTHR24369:SF213">
    <property type="entry name" value="INSULIN LIKE GROWTH FACTOR BINDING PROTEIN ACID LABILE SUBUNIT"/>
    <property type="match status" value="1"/>
</dbReference>
<dbReference type="AlphaFoldDB" id="A0ABD1KGK3"/>
<reference evidence="7 8" key="1">
    <citation type="submission" date="2024-09" db="EMBL/GenBank/DDBJ databases">
        <title>A chromosome-level genome assembly of Gray's grenadier anchovy, Coilia grayii.</title>
        <authorList>
            <person name="Fu Z."/>
        </authorList>
    </citation>
    <scope>NUCLEOTIDE SEQUENCE [LARGE SCALE GENOMIC DNA]</scope>
    <source>
        <strain evidence="7">G4</strain>
        <tissue evidence="7">Muscle</tissue>
    </source>
</reference>
<dbReference type="SMART" id="SM00365">
    <property type="entry name" value="LRR_SD22"/>
    <property type="match status" value="4"/>
</dbReference>
<protein>
    <recommendedName>
        <fullName evidence="6">LRRCT domain-containing protein</fullName>
    </recommendedName>
</protein>
<proteinExistence type="predicted"/>
<evidence type="ECO:0000313" key="8">
    <source>
        <dbReference type="Proteomes" id="UP001591681"/>
    </source>
</evidence>
<gene>
    <name evidence="7" type="ORF">ACEWY4_007558</name>
</gene>
<evidence type="ECO:0000256" key="2">
    <source>
        <dbReference type="ARBA" id="ARBA00022729"/>
    </source>
</evidence>
<evidence type="ECO:0000313" key="7">
    <source>
        <dbReference type="EMBL" id="KAL2098351.1"/>
    </source>
</evidence>
<dbReference type="Gene3D" id="3.80.10.10">
    <property type="entry name" value="Ribonuclease Inhibitor"/>
    <property type="match status" value="2"/>
</dbReference>
<keyword evidence="4" id="KW-0812">Transmembrane</keyword>
<evidence type="ECO:0000256" key="5">
    <source>
        <dbReference type="SAM" id="SignalP"/>
    </source>
</evidence>
<accession>A0ABD1KGK3</accession>
<dbReference type="PROSITE" id="PS51450">
    <property type="entry name" value="LRR"/>
    <property type="match status" value="3"/>
</dbReference>
<evidence type="ECO:0000256" key="1">
    <source>
        <dbReference type="ARBA" id="ARBA00022614"/>
    </source>
</evidence>
<dbReference type="InterPro" id="IPR000483">
    <property type="entry name" value="Cys-rich_flank_reg_C"/>
</dbReference>
<feature type="signal peptide" evidence="5">
    <location>
        <begin position="1"/>
        <end position="18"/>
    </location>
</feature>
<dbReference type="InterPro" id="IPR050541">
    <property type="entry name" value="LRR_TM_domain-containing"/>
</dbReference>
<dbReference type="InterPro" id="IPR001611">
    <property type="entry name" value="Leu-rich_rpt"/>
</dbReference>
<dbReference type="SUPFAM" id="SSF52058">
    <property type="entry name" value="L domain-like"/>
    <property type="match status" value="1"/>
</dbReference>
<evidence type="ECO:0000256" key="4">
    <source>
        <dbReference type="SAM" id="Phobius"/>
    </source>
</evidence>
<keyword evidence="8" id="KW-1185">Reference proteome</keyword>
<comment type="caution">
    <text evidence="7">The sequence shown here is derived from an EMBL/GenBank/DDBJ whole genome shotgun (WGS) entry which is preliminary data.</text>
</comment>
<keyword evidence="4" id="KW-1133">Transmembrane helix</keyword>
<sequence>MMCIPVLMLLVADMCSLGTTSCPTSCIICSEDTIICHKLSTIIGVPNTTQALMLTDGWIDLVDNTMLSNVGNISVLGLSNNAISTIKENAFQNLTGLKTLLLDHNQISSQTLNSTVFLWLSKLETLHLGNNAIENIDGYWFKNSKKLKILQLEGNLLSTLNSTTFSLSDLSNLETLDLSDNFITHVGQDSFRNLPQLRRLDLSRNRLENVPDAFSYLSWLSVLNLEFNRWNCSCELHQLVSFLNSYIQAPDKVIYNGQRMICVSADNPAVKVVLELTDANCVPPNRNITVNVRTNRGGVTTEQYRRDIALASVLFFAGGVSVTLAITCIVQQKLLMRKGQKDSKIADLKHSSQGCVKLNFTEEKETLSEPHSANQLYLNCEQDKHQPTWDKNLLALPNHVNKMKPHFTCHSCRSTAVIIPNVGHGQNNYNSKAILHLASLEGQSERTHKGLISDVRLPNTQSMLRGKYSVLFNNELLINLDTDV</sequence>
<dbReference type="Pfam" id="PF13855">
    <property type="entry name" value="LRR_8"/>
    <property type="match status" value="3"/>
</dbReference>
<keyword evidence="1" id="KW-0433">Leucine-rich repeat</keyword>
<dbReference type="InterPro" id="IPR032675">
    <property type="entry name" value="LRR_dom_sf"/>
</dbReference>
<dbReference type="InterPro" id="IPR003591">
    <property type="entry name" value="Leu-rich_rpt_typical-subtyp"/>
</dbReference>
<dbReference type="Proteomes" id="UP001591681">
    <property type="component" value="Unassembled WGS sequence"/>
</dbReference>
<organism evidence="7 8">
    <name type="scientific">Coilia grayii</name>
    <name type="common">Gray's grenadier anchovy</name>
    <dbReference type="NCBI Taxonomy" id="363190"/>
    <lineage>
        <taxon>Eukaryota</taxon>
        <taxon>Metazoa</taxon>
        <taxon>Chordata</taxon>
        <taxon>Craniata</taxon>
        <taxon>Vertebrata</taxon>
        <taxon>Euteleostomi</taxon>
        <taxon>Actinopterygii</taxon>
        <taxon>Neopterygii</taxon>
        <taxon>Teleostei</taxon>
        <taxon>Clupei</taxon>
        <taxon>Clupeiformes</taxon>
        <taxon>Clupeoidei</taxon>
        <taxon>Engraulidae</taxon>
        <taxon>Coilinae</taxon>
        <taxon>Coilia</taxon>
    </lineage>
</organism>
<dbReference type="PANTHER" id="PTHR24369">
    <property type="entry name" value="ANTIGEN BSP, PUTATIVE-RELATED"/>
    <property type="match status" value="1"/>
</dbReference>
<keyword evidence="2 5" id="KW-0732">Signal</keyword>
<feature type="domain" description="LRRCT" evidence="6">
    <location>
        <begin position="228"/>
        <end position="282"/>
    </location>
</feature>
<keyword evidence="4" id="KW-0472">Membrane</keyword>
<evidence type="ECO:0000259" key="6">
    <source>
        <dbReference type="SMART" id="SM00082"/>
    </source>
</evidence>
<keyword evidence="3" id="KW-0677">Repeat</keyword>
<dbReference type="SMART" id="SM00369">
    <property type="entry name" value="LRR_TYP"/>
    <property type="match status" value="6"/>
</dbReference>
<dbReference type="SMART" id="SM00082">
    <property type="entry name" value="LRRCT"/>
    <property type="match status" value="1"/>
</dbReference>
<feature type="transmembrane region" description="Helical" evidence="4">
    <location>
        <begin position="308"/>
        <end position="330"/>
    </location>
</feature>